<evidence type="ECO:0000256" key="14">
    <source>
        <dbReference type="ARBA" id="ARBA00052732"/>
    </source>
</evidence>
<evidence type="ECO:0000256" key="17">
    <source>
        <dbReference type="ARBA" id="ARBA00083296"/>
    </source>
</evidence>
<sequence>MDEKKKLHNLKGSPKNGNMSGTSFQAPQSVASSVVELKREIGLLSAVSLIVSVMIGSGIFISPSSVLEKSGSVGLCLVMWALCGAISYFGALSFAELGTVVPSSGAEYAFFRAAFTGFHNFFGPLPGFIYIWVIVFLVRPAEVAILVLTFSEYTYSPIVLYFNMEISPLMESVLKKLIALLAVGLITYINFVSVKIYVKMQNMFSSLKILACLAVIIGGICHLAKGNIQYINKGFEGTKTNVKDLVLAFYTGLWSFDGWTSVTVVSEEIKSPNRNIPLSISLGVPLVTVLYFTMNVAYMSVLSVEDMIAAPAVAMIFAERLFGPFAPIIPVAVILSTFSCAMSVQFGVSRLCFAAGRVGHMVECFSYIHIRRMTPAPAVILQGTLTSIFIITGSIIRLIEFVSFIIWIFYGLAMVALIVMRSTKKEAARPFKVPIIIPYFLVALSAFIAVVPLVLQPDPLFLAAIVFIAIGILAYHFLIYQKKHFKCTRCFCYYVQILLEVIPSER</sequence>
<feature type="transmembrane region" description="Helical" evidence="20">
    <location>
        <begin position="321"/>
        <end position="341"/>
    </location>
</feature>
<feature type="transmembrane region" description="Helical" evidence="20">
    <location>
        <begin position="401"/>
        <end position="419"/>
    </location>
</feature>
<dbReference type="Pfam" id="PF13520">
    <property type="entry name" value="AA_permease_2"/>
    <property type="match status" value="1"/>
</dbReference>
<evidence type="ECO:0000256" key="15">
    <source>
        <dbReference type="ARBA" id="ARBA00074336"/>
    </source>
</evidence>
<feature type="transmembrane region" description="Helical" evidence="20">
    <location>
        <begin position="177"/>
        <end position="198"/>
    </location>
</feature>
<keyword evidence="22" id="KW-1185">Reference proteome</keyword>
<evidence type="ECO:0000313" key="22">
    <source>
        <dbReference type="Proteomes" id="UP001152798"/>
    </source>
</evidence>
<comment type="similarity">
    <text evidence="2">Belongs to the amino acid-polyamine-organocation (APC) superfamily.</text>
</comment>
<feature type="transmembrane region" description="Helical" evidence="20">
    <location>
        <begin position="115"/>
        <end position="138"/>
    </location>
</feature>
<feature type="compositionally biased region" description="Polar residues" evidence="19">
    <location>
        <begin position="15"/>
        <end position="24"/>
    </location>
</feature>
<evidence type="ECO:0000256" key="8">
    <source>
        <dbReference type="ARBA" id="ARBA00023136"/>
    </source>
</evidence>
<comment type="subcellular location">
    <subcellularLocation>
        <location evidence="1">Apical cell membrane</location>
        <topology evidence="1">Multi-pass membrane protein</topology>
    </subcellularLocation>
</comment>
<feature type="transmembrane region" description="Helical" evidence="20">
    <location>
        <begin position="431"/>
        <end position="454"/>
    </location>
</feature>
<dbReference type="Gene3D" id="1.20.1740.10">
    <property type="entry name" value="Amino acid/polyamine transporter I"/>
    <property type="match status" value="1"/>
</dbReference>
<feature type="transmembrane region" description="Helical" evidence="20">
    <location>
        <begin position="376"/>
        <end position="395"/>
    </location>
</feature>
<feature type="transmembrane region" description="Helical" evidence="20">
    <location>
        <begin position="278"/>
        <end position="301"/>
    </location>
</feature>
<dbReference type="InterPro" id="IPR050598">
    <property type="entry name" value="AminoAcid_Transporter"/>
</dbReference>
<keyword evidence="5" id="KW-0597">Phosphoprotein</keyword>
<keyword evidence="3" id="KW-0813">Transport</keyword>
<protein>
    <recommendedName>
        <fullName evidence="15">b(0,+)-type amino acid transporter 1</fullName>
    </recommendedName>
    <alternativeName>
        <fullName evidence="16">Glycoprotein-associated amino acid transporter b0,+AT1</fullName>
    </alternativeName>
    <alternativeName>
        <fullName evidence="17">Solute carrier family 7 member 9</fullName>
    </alternativeName>
</protein>
<gene>
    <name evidence="21" type="ORF">NEZAVI_LOCUS969</name>
</gene>
<evidence type="ECO:0000256" key="3">
    <source>
        <dbReference type="ARBA" id="ARBA00022448"/>
    </source>
</evidence>
<feature type="region of interest" description="Disordered" evidence="19">
    <location>
        <begin position="1"/>
        <end position="24"/>
    </location>
</feature>
<reference evidence="21" key="1">
    <citation type="submission" date="2022-01" db="EMBL/GenBank/DDBJ databases">
        <authorList>
            <person name="King R."/>
        </authorList>
    </citation>
    <scope>NUCLEOTIDE SEQUENCE</scope>
</reference>
<proteinExistence type="inferred from homology"/>
<comment type="catalytic activity">
    <reaction evidence="12">
        <text>L-histidine(out) + L-arginine(in) = L-histidine(in) + L-arginine(out)</text>
        <dbReference type="Rhea" id="RHEA:71063"/>
        <dbReference type="ChEBI" id="CHEBI:32682"/>
        <dbReference type="ChEBI" id="CHEBI:57595"/>
    </reaction>
    <physiologicalReaction direction="left-to-right" evidence="12">
        <dbReference type="Rhea" id="RHEA:71064"/>
    </physiologicalReaction>
</comment>
<dbReference type="EMBL" id="OV725077">
    <property type="protein sequence ID" value="CAH1389583.1"/>
    <property type="molecule type" value="Genomic_DNA"/>
</dbReference>
<comment type="catalytic activity">
    <reaction evidence="18">
        <text>L-phenylalanine(out) + L-arginine(in) = L-phenylalanine(in) + L-arginine(out)</text>
        <dbReference type="Rhea" id="RHEA:71067"/>
        <dbReference type="ChEBI" id="CHEBI:32682"/>
        <dbReference type="ChEBI" id="CHEBI:58095"/>
    </reaction>
    <physiologicalReaction direction="left-to-right" evidence="18">
        <dbReference type="Rhea" id="RHEA:71068"/>
    </physiologicalReaction>
</comment>
<evidence type="ECO:0000256" key="13">
    <source>
        <dbReference type="ARBA" id="ARBA00052179"/>
    </source>
</evidence>
<evidence type="ECO:0000256" key="18">
    <source>
        <dbReference type="ARBA" id="ARBA00093193"/>
    </source>
</evidence>
<dbReference type="PANTHER" id="PTHR11785:SF514">
    <property type="entry name" value="B(0,+)-TYPE AMINO ACID TRANSPORTER 1-LIKE PROTEIN"/>
    <property type="match status" value="1"/>
</dbReference>
<accession>A0A9P0E3S5</accession>
<keyword evidence="7 20" id="KW-1133">Transmembrane helix</keyword>
<feature type="transmembrane region" description="Helical" evidence="20">
    <location>
        <begin position="245"/>
        <end position="266"/>
    </location>
</feature>
<evidence type="ECO:0000256" key="12">
    <source>
        <dbReference type="ARBA" id="ARBA00051835"/>
    </source>
</evidence>
<evidence type="ECO:0000256" key="16">
    <source>
        <dbReference type="ARBA" id="ARBA00079910"/>
    </source>
</evidence>
<evidence type="ECO:0000256" key="2">
    <source>
        <dbReference type="ARBA" id="ARBA00009523"/>
    </source>
</evidence>
<evidence type="ECO:0000256" key="11">
    <source>
        <dbReference type="ARBA" id="ARBA00051814"/>
    </source>
</evidence>
<dbReference type="AlphaFoldDB" id="A0A9P0E3S5"/>
<dbReference type="OrthoDB" id="5982228at2759"/>
<comment type="catalytic activity">
    <reaction evidence="14">
        <text>L-leucine(out) + L-arginine(in) = L-leucine(in) + L-arginine(out)</text>
        <dbReference type="Rhea" id="RHEA:71059"/>
        <dbReference type="ChEBI" id="CHEBI:32682"/>
        <dbReference type="ChEBI" id="CHEBI:57427"/>
    </reaction>
    <physiologicalReaction direction="left-to-right" evidence="14">
        <dbReference type="Rhea" id="RHEA:71060"/>
    </physiologicalReaction>
</comment>
<comment type="catalytic activity">
    <reaction evidence="11">
        <text>L-cystine(out) + L-arginine(in) = L-cystine(in) + L-arginine(out)</text>
        <dbReference type="Rhea" id="RHEA:71075"/>
        <dbReference type="ChEBI" id="CHEBI:32682"/>
        <dbReference type="ChEBI" id="CHEBI:35491"/>
    </reaction>
    <physiologicalReaction direction="left-to-right" evidence="11">
        <dbReference type="Rhea" id="RHEA:71076"/>
    </physiologicalReaction>
</comment>
<evidence type="ECO:0000256" key="7">
    <source>
        <dbReference type="ARBA" id="ARBA00022989"/>
    </source>
</evidence>
<evidence type="ECO:0000256" key="6">
    <source>
        <dbReference type="ARBA" id="ARBA00022692"/>
    </source>
</evidence>
<name>A0A9P0E3S5_NEZVI</name>
<evidence type="ECO:0000313" key="21">
    <source>
        <dbReference type="EMBL" id="CAH1389583.1"/>
    </source>
</evidence>
<keyword evidence="9" id="KW-1015">Disulfide bond</keyword>
<keyword evidence="4" id="KW-1003">Cell membrane</keyword>
<feature type="transmembrane region" description="Helical" evidence="20">
    <location>
        <begin position="143"/>
        <end position="162"/>
    </location>
</feature>
<evidence type="ECO:0000256" key="4">
    <source>
        <dbReference type="ARBA" id="ARBA00022475"/>
    </source>
</evidence>
<dbReference type="GO" id="GO:0015179">
    <property type="term" value="F:L-amino acid transmembrane transporter activity"/>
    <property type="evidence" value="ECO:0007669"/>
    <property type="project" value="TreeGrafter"/>
</dbReference>
<feature type="transmembrane region" description="Helical" evidence="20">
    <location>
        <begin position="41"/>
        <end position="61"/>
    </location>
</feature>
<keyword evidence="8 20" id="KW-0472">Membrane</keyword>
<comment type="catalytic activity">
    <reaction evidence="10">
        <text>L-lysine(out) + L-arginine(in) = L-lysine(in) + L-arginine(out)</text>
        <dbReference type="Rhea" id="RHEA:70827"/>
        <dbReference type="ChEBI" id="CHEBI:32551"/>
        <dbReference type="ChEBI" id="CHEBI:32682"/>
    </reaction>
    <physiologicalReaction direction="left-to-right" evidence="10">
        <dbReference type="Rhea" id="RHEA:70828"/>
    </physiologicalReaction>
</comment>
<dbReference type="InterPro" id="IPR002293">
    <property type="entry name" value="AA/rel_permease1"/>
</dbReference>
<comment type="catalytic activity">
    <reaction evidence="13">
        <text>L-cysteine(out) + L-arginine(in) = L-cysteine(in) + L-arginine(out)</text>
        <dbReference type="Rhea" id="RHEA:71071"/>
        <dbReference type="ChEBI" id="CHEBI:32682"/>
        <dbReference type="ChEBI" id="CHEBI:35235"/>
    </reaction>
    <physiologicalReaction direction="left-to-right" evidence="13">
        <dbReference type="Rhea" id="RHEA:71072"/>
    </physiologicalReaction>
</comment>
<keyword evidence="6 20" id="KW-0812">Transmembrane</keyword>
<dbReference type="PANTHER" id="PTHR11785">
    <property type="entry name" value="AMINO ACID TRANSPORTER"/>
    <property type="match status" value="1"/>
</dbReference>
<evidence type="ECO:0000256" key="10">
    <source>
        <dbReference type="ARBA" id="ARBA00051323"/>
    </source>
</evidence>
<feature type="transmembrane region" description="Helical" evidence="20">
    <location>
        <begin position="73"/>
        <end position="95"/>
    </location>
</feature>
<dbReference type="PIRSF" id="PIRSF006060">
    <property type="entry name" value="AA_transporter"/>
    <property type="match status" value="1"/>
</dbReference>
<evidence type="ECO:0000256" key="9">
    <source>
        <dbReference type="ARBA" id="ARBA00023157"/>
    </source>
</evidence>
<dbReference type="GO" id="GO:0016324">
    <property type="term" value="C:apical plasma membrane"/>
    <property type="evidence" value="ECO:0007669"/>
    <property type="project" value="UniProtKB-SubCell"/>
</dbReference>
<evidence type="ECO:0000256" key="5">
    <source>
        <dbReference type="ARBA" id="ARBA00022553"/>
    </source>
</evidence>
<evidence type="ECO:0000256" key="19">
    <source>
        <dbReference type="SAM" id="MobiDB-lite"/>
    </source>
</evidence>
<organism evidence="21 22">
    <name type="scientific">Nezara viridula</name>
    <name type="common">Southern green stink bug</name>
    <name type="synonym">Cimex viridulus</name>
    <dbReference type="NCBI Taxonomy" id="85310"/>
    <lineage>
        <taxon>Eukaryota</taxon>
        <taxon>Metazoa</taxon>
        <taxon>Ecdysozoa</taxon>
        <taxon>Arthropoda</taxon>
        <taxon>Hexapoda</taxon>
        <taxon>Insecta</taxon>
        <taxon>Pterygota</taxon>
        <taxon>Neoptera</taxon>
        <taxon>Paraneoptera</taxon>
        <taxon>Hemiptera</taxon>
        <taxon>Heteroptera</taxon>
        <taxon>Panheteroptera</taxon>
        <taxon>Pentatomomorpha</taxon>
        <taxon>Pentatomoidea</taxon>
        <taxon>Pentatomidae</taxon>
        <taxon>Pentatominae</taxon>
        <taxon>Nezara</taxon>
    </lineage>
</organism>
<dbReference type="Proteomes" id="UP001152798">
    <property type="component" value="Chromosome 1"/>
</dbReference>
<evidence type="ECO:0000256" key="20">
    <source>
        <dbReference type="SAM" id="Phobius"/>
    </source>
</evidence>
<evidence type="ECO:0000256" key="1">
    <source>
        <dbReference type="ARBA" id="ARBA00004424"/>
    </source>
</evidence>
<dbReference type="FunFam" id="1.20.1740.10:FF:000015">
    <property type="entry name" value="B(0,+)-type amino acid transporter 1"/>
    <property type="match status" value="1"/>
</dbReference>
<feature type="transmembrane region" description="Helical" evidence="20">
    <location>
        <begin position="205"/>
        <end position="225"/>
    </location>
</feature>
<feature type="transmembrane region" description="Helical" evidence="20">
    <location>
        <begin position="460"/>
        <end position="479"/>
    </location>
</feature>